<dbReference type="InterPro" id="IPR015661">
    <property type="entry name" value="Bub1/Mad3"/>
</dbReference>
<keyword evidence="4" id="KW-0137">Centromere</keyword>
<sequence length="697" mass="78590">MKSEVFACSLQLLRGHGGERCFEEARGEIWFQFRFKSPFDQVSSTLRLVPSRSELPMEALLMHRYARQLMTRNGEEHMSTAWDDPFISAEVYIQIKYLLGEFTDAKEKKLSNIHEESKPLLDHVCRIRRRTEINSAKSPLDFGEGGENSLNNGKPSYALSKRALLESRQSDVSELPHSEQMPLNRGDHHLIDVSNYFLEQTLYHNKPLSANAGTSPTAVTQLFSPGQVRELLLKPPSVSQTMKVRETEGVGPWCSKFAKVFWTKIAPRVVEWSSYFAVGIASPSKSIFQFGQQRYVAQCRFGSGTYGIVYLVRLLPPEDAGSDATTAVLDATTVGCLPEQQQRISSNNGASVGILRVVKLEEPDFPLEFYYMREARRRVVSAFRSGRIAIDVRPSICPALALTHSVGHFSCLLMPFYSVGLLNLLNYGLLPRHLMGSKRDKDVRALHSSLNPRLRRSLSPSSPPSLLRYEEELVALYLSLELLWIAEGLHNHARIIHGDIKPDNFRINDRFPLLDVSALDETATNAVVEDGVASDDFTSCLMSGRCTKVLVLLDFGLCIDMARFPPGTVFKAEKKRSFPCIEMLTGRPWTYQLDLFNIAGVIYTLVFKRYMEVECFNGEWRPKVLPRSNRVYRAIEVWRSIFLTLLNVRSCAPADYPNLASLRAQCEAFLRDNATDYNVAAEKANAIVAHLSPVFNG</sequence>
<dbReference type="InterPro" id="IPR011009">
    <property type="entry name" value="Kinase-like_dom_sf"/>
</dbReference>
<keyword evidence="2" id="KW-0158">Chromosome</keyword>
<organism evidence="6 7">
    <name type="scientific">Taenia crassiceps</name>
    <dbReference type="NCBI Taxonomy" id="6207"/>
    <lineage>
        <taxon>Eukaryota</taxon>
        <taxon>Metazoa</taxon>
        <taxon>Spiralia</taxon>
        <taxon>Lophotrochozoa</taxon>
        <taxon>Platyhelminthes</taxon>
        <taxon>Cestoda</taxon>
        <taxon>Eucestoda</taxon>
        <taxon>Cyclophyllidea</taxon>
        <taxon>Taeniidae</taxon>
        <taxon>Taenia</taxon>
    </lineage>
</organism>
<evidence type="ECO:0000313" key="7">
    <source>
        <dbReference type="Proteomes" id="UP001651158"/>
    </source>
</evidence>
<keyword evidence="6" id="KW-0808">Transferase</keyword>
<evidence type="ECO:0000256" key="3">
    <source>
        <dbReference type="ARBA" id="ARBA00022838"/>
    </source>
</evidence>
<dbReference type="PROSITE" id="PS50011">
    <property type="entry name" value="PROTEIN_KINASE_DOM"/>
    <property type="match status" value="1"/>
</dbReference>
<proteinExistence type="predicted"/>
<comment type="caution">
    <text evidence="6">The sequence shown here is derived from an EMBL/GenBank/DDBJ whole genome shotgun (WGS) entry which is preliminary data.</text>
</comment>
<dbReference type="GO" id="GO:0016301">
    <property type="term" value="F:kinase activity"/>
    <property type="evidence" value="ECO:0007669"/>
    <property type="project" value="UniProtKB-KW"/>
</dbReference>
<dbReference type="Proteomes" id="UP001651158">
    <property type="component" value="Unassembled WGS sequence"/>
</dbReference>
<evidence type="ECO:0000313" key="6">
    <source>
        <dbReference type="EMBL" id="KAL5106079.1"/>
    </source>
</evidence>
<keyword evidence="7" id="KW-1185">Reference proteome</keyword>
<name>A0ABR4Q8T6_9CEST</name>
<accession>A0ABR4Q8T6</accession>
<evidence type="ECO:0000256" key="4">
    <source>
        <dbReference type="ARBA" id="ARBA00023328"/>
    </source>
</evidence>
<dbReference type="InterPro" id="IPR000719">
    <property type="entry name" value="Prot_kinase_dom"/>
</dbReference>
<evidence type="ECO:0000256" key="1">
    <source>
        <dbReference type="ARBA" id="ARBA00004629"/>
    </source>
</evidence>
<gene>
    <name evidence="6" type="ORF">TcWFU_002063</name>
</gene>
<reference evidence="6 7" key="1">
    <citation type="journal article" date="2022" name="Front. Cell. Infect. Microbiol.">
        <title>The Genomes of Two Strains of Taenia crassiceps the Animal Model for the Study of Human Cysticercosis.</title>
        <authorList>
            <person name="Bobes R.J."/>
            <person name="Estrada K."/>
            <person name="Rios-Valencia D.G."/>
            <person name="Calderon-Gallegos A."/>
            <person name="de la Torre P."/>
            <person name="Carrero J.C."/>
            <person name="Sanchez-Flores A."/>
            <person name="Laclette J.P."/>
        </authorList>
    </citation>
    <scope>NUCLEOTIDE SEQUENCE [LARGE SCALE GENOMIC DNA]</scope>
    <source>
        <strain evidence="6">WFUcys</strain>
    </source>
</reference>
<dbReference type="EMBL" id="JAKROA010000006">
    <property type="protein sequence ID" value="KAL5106079.1"/>
    <property type="molecule type" value="Genomic_DNA"/>
</dbReference>
<comment type="subcellular location">
    <subcellularLocation>
        <location evidence="1">Chromosome</location>
        <location evidence="1">Centromere</location>
        <location evidence="1">Kinetochore</location>
    </subcellularLocation>
</comment>
<evidence type="ECO:0000256" key="2">
    <source>
        <dbReference type="ARBA" id="ARBA00022454"/>
    </source>
</evidence>
<feature type="domain" description="Protein kinase" evidence="5">
    <location>
        <begin position="295"/>
        <end position="697"/>
    </location>
</feature>
<keyword evidence="3" id="KW-0995">Kinetochore</keyword>
<evidence type="ECO:0000259" key="5">
    <source>
        <dbReference type="PROSITE" id="PS50011"/>
    </source>
</evidence>
<dbReference type="PANTHER" id="PTHR14030">
    <property type="entry name" value="MITOTIC CHECKPOINT SERINE/THREONINE-PROTEIN KINASE BUB1"/>
    <property type="match status" value="1"/>
</dbReference>
<dbReference type="SUPFAM" id="SSF56112">
    <property type="entry name" value="Protein kinase-like (PK-like)"/>
    <property type="match status" value="1"/>
</dbReference>
<protein>
    <submittedName>
        <fullName evidence="6">Mitotic checkpoint serine/threonine-protein kinase BUB1</fullName>
    </submittedName>
</protein>
<keyword evidence="6" id="KW-0418">Kinase</keyword>
<dbReference type="Gene3D" id="1.10.510.10">
    <property type="entry name" value="Transferase(Phosphotransferase) domain 1"/>
    <property type="match status" value="1"/>
</dbReference>